<sequence>MSELRGIIEAYRQAEQIHTRTVLATVVKVDGSSYRMPGARMLVSEYGEMTGAISGGCLEGDALRRAMLALNQRTNKLVTYDTSKDDDLSMAIQLGCNGVVHILFEYIDPTNPQNPIALLEKLLDKRIASAVVTVCSLDRHAEQLGTCCVQVGNEVMLKENNLVSISELTNSIQQVFERQRSLRSAIERNQTTYEVLLEYCLPTIQLVLVGAGNDAQPLAQIASLIGWDVCIVDGRNSHATDRRFPYAKQIVVASSDAFQQYVTTDEYTAVVLMSHNYNYDKAILKQLATSNCVYIGLLGPKKRFQRMVDELQREDLVLGEKQLSKMYGPVGLDIGAETSAEIALAITAEIKSVLQQRSLNSLRNRTEKMHQNIPII</sequence>
<dbReference type="Pfam" id="PF13478">
    <property type="entry name" value="XdhC_C"/>
    <property type="match status" value="1"/>
</dbReference>
<dbReference type="InterPro" id="IPR003777">
    <property type="entry name" value="XdhC_CoxI"/>
</dbReference>
<dbReference type="RefSeq" id="WP_136903217.1">
    <property type="nucleotide sequence ID" value="NZ_SUME01000011.1"/>
</dbReference>
<evidence type="ECO:0000259" key="1">
    <source>
        <dbReference type="Pfam" id="PF02625"/>
    </source>
</evidence>
<dbReference type="PANTHER" id="PTHR30388">
    <property type="entry name" value="ALDEHYDE OXIDOREDUCTASE MOLYBDENUM COFACTOR ASSEMBLY PROTEIN"/>
    <property type="match status" value="1"/>
</dbReference>
<gene>
    <name evidence="3" type="ORF">FAZ15_20380</name>
</gene>
<keyword evidence="4" id="KW-1185">Reference proteome</keyword>
<proteinExistence type="predicted"/>
<dbReference type="InterPro" id="IPR027051">
    <property type="entry name" value="XdhC_Rossmann_dom"/>
</dbReference>
<name>A0A4U0NC47_9SPHI</name>
<evidence type="ECO:0000259" key="2">
    <source>
        <dbReference type="Pfam" id="PF13478"/>
    </source>
</evidence>
<evidence type="ECO:0000313" key="4">
    <source>
        <dbReference type="Proteomes" id="UP000306808"/>
    </source>
</evidence>
<dbReference type="Gene3D" id="3.40.50.720">
    <property type="entry name" value="NAD(P)-binding Rossmann-like Domain"/>
    <property type="match status" value="1"/>
</dbReference>
<dbReference type="OrthoDB" id="9773039at2"/>
<organism evidence="3 4">
    <name type="scientific">Sphingobacterium olei</name>
    <dbReference type="NCBI Taxonomy" id="2571155"/>
    <lineage>
        <taxon>Bacteria</taxon>
        <taxon>Pseudomonadati</taxon>
        <taxon>Bacteroidota</taxon>
        <taxon>Sphingobacteriia</taxon>
        <taxon>Sphingobacteriales</taxon>
        <taxon>Sphingobacteriaceae</taxon>
        <taxon>Sphingobacterium</taxon>
    </lineage>
</organism>
<dbReference type="Pfam" id="PF02625">
    <property type="entry name" value="XdhC_CoxI"/>
    <property type="match status" value="1"/>
</dbReference>
<reference evidence="3 4" key="1">
    <citation type="submission" date="2019-04" db="EMBL/GenBank/DDBJ databases">
        <title>Sphingobacterium olei sp. nov., isolated from oil-contaminated soil.</title>
        <authorList>
            <person name="Liu B."/>
        </authorList>
    </citation>
    <scope>NUCLEOTIDE SEQUENCE [LARGE SCALE GENOMIC DNA]</scope>
    <source>
        <strain evidence="3 4">HAL-9</strain>
    </source>
</reference>
<feature type="domain" description="XdhC- CoxI" evidence="1">
    <location>
        <begin position="19"/>
        <end position="81"/>
    </location>
</feature>
<dbReference type="InterPro" id="IPR052698">
    <property type="entry name" value="MoCofactor_Util/Proc"/>
</dbReference>
<dbReference type="PANTHER" id="PTHR30388:SF6">
    <property type="entry name" value="XANTHINE DEHYDROGENASE SUBUNIT A-RELATED"/>
    <property type="match status" value="1"/>
</dbReference>
<feature type="domain" description="XdhC Rossmann" evidence="2">
    <location>
        <begin position="206"/>
        <end position="350"/>
    </location>
</feature>
<evidence type="ECO:0000313" key="3">
    <source>
        <dbReference type="EMBL" id="TJZ51476.1"/>
    </source>
</evidence>
<dbReference type="Proteomes" id="UP000306808">
    <property type="component" value="Unassembled WGS sequence"/>
</dbReference>
<dbReference type="EMBL" id="SUME01000011">
    <property type="protein sequence ID" value="TJZ51476.1"/>
    <property type="molecule type" value="Genomic_DNA"/>
</dbReference>
<dbReference type="AlphaFoldDB" id="A0A4U0NC47"/>
<comment type="caution">
    <text evidence="3">The sequence shown here is derived from an EMBL/GenBank/DDBJ whole genome shotgun (WGS) entry which is preliminary data.</text>
</comment>
<protein>
    <submittedName>
        <fullName evidence="3">XdhC family protein</fullName>
    </submittedName>
</protein>
<accession>A0A4U0NC47</accession>